<accession>A0A0R3RL51</accession>
<feature type="transmembrane region" description="Helical" evidence="1">
    <location>
        <begin position="55"/>
        <end position="73"/>
    </location>
</feature>
<dbReference type="WBParaSite" id="EEL_0000221001-mRNA-1">
    <property type="protein sequence ID" value="EEL_0000221001-mRNA-1"/>
    <property type="gene ID" value="EEL_0000221001"/>
</dbReference>
<keyword evidence="1" id="KW-0812">Transmembrane</keyword>
<keyword evidence="1" id="KW-1133">Transmembrane helix</keyword>
<keyword evidence="1" id="KW-0472">Membrane</keyword>
<reference evidence="3" key="1">
    <citation type="submission" date="2017-02" db="UniProtKB">
        <authorList>
            <consortium name="WormBaseParasite"/>
        </authorList>
    </citation>
    <scope>IDENTIFICATION</scope>
</reference>
<keyword evidence="2" id="KW-1185">Reference proteome</keyword>
<feature type="transmembrane region" description="Helical" evidence="1">
    <location>
        <begin position="20"/>
        <end position="43"/>
    </location>
</feature>
<organism evidence="2 3">
    <name type="scientific">Elaeophora elaphi</name>
    <dbReference type="NCBI Taxonomy" id="1147741"/>
    <lineage>
        <taxon>Eukaryota</taxon>
        <taxon>Metazoa</taxon>
        <taxon>Ecdysozoa</taxon>
        <taxon>Nematoda</taxon>
        <taxon>Chromadorea</taxon>
        <taxon>Rhabditida</taxon>
        <taxon>Spirurina</taxon>
        <taxon>Spiruromorpha</taxon>
        <taxon>Filarioidea</taxon>
        <taxon>Onchocercidae</taxon>
        <taxon>Elaeophora</taxon>
    </lineage>
</organism>
<dbReference type="AlphaFoldDB" id="A0A0R3RL51"/>
<proteinExistence type="predicted"/>
<evidence type="ECO:0000313" key="3">
    <source>
        <dbReference type="WBParaSite" id="EEL_0000221001-mRNA-1"/>
    </source>
</evidence>
<name>A0A0R3RL51_9BILA</name>
<evidence type="ECO:0000256" key="1">
    <source>
        <dbReference type="SAM" id="Phobius"/>
    </source>
</evidence>
<dbReference type="Proteomes" id="UP000050640">
    <property type="component" value="Unplaced"/>
</dbReference>
<sequence length="100" mass="11870">MTLLNVHMTEISGKFFDKPTLTQTQCAGFFLLAIYTLYYTITYKKQTFNRKFDQMLLSVSIFLGIMISTWSWIVTAKCYNYLKEHNNNSNAMVEERCLWR</sequence>
<protein>
    <submittedName>
        <fullName evidence="3">MASE4 domain-containing protein</fullName>
    </submittedName>
</protein>
<evidence type="ECO:0000313" key="2">
    <source>
        <dbReference type="Proteomes" id="UP000050640"/>
    </source>
</evidence>